<evidence type="ECO:0000256" key="1">
    <source>
        <dbReference type="SAM" id="Phobius"/>
    </source>
</evidence>
<comment type="caution">
    <text evidence="2">The sequence shown here is derived from an EMBL/GenBank/DDBJ whole genome shotgun (WGS) entry which is preliminary data.</text>
</comment>
<feature type="transmembrane region" description="Helical" evidence="1">
    <location>
        <begin position="166"/>
        <end position="191"/>
    </location>
</feature>
<evidence type="ECO:0000313" key="3">
    <source>
        <dbReference type="Proteomes" id="UP000295636"/>
    </source>
</evidence>
<organism evidence="2 3">
    <name type="scientific">Paenibacillus piri</name>
    <dbReference type="NCBI Taxonomy" id="2547395"/>
    <lineage>
        <taxon>Bacteria</taxon>
        <taxon>Bacillati</taxon>
        <taxon>Bacillota</taxon>
        <taxon>Bacilli</taxon>
        <taxon>Bacillales</taxon>
        <taxon>Paenibacillaceae</taxon>
        <taxon>Paenibacillus</taxon>
    </lineage>
</organism>
<dbReference type="AlphaFoldDB" id="A0A4R5KL92"/>
<keyword evidence="3" id="KW-1185">Reference proteome</keyword>
<feature type="transmembrane region" description="Helical" evidence="1">
    <location>
        <begin position="124"/>
        <end position="145"/>
    </location>
</feature>
<reference evidence="2 3" key="1">
    <citation type="submission" date="2019-03" db="EMBL/GenBank/DDBJ databases">
        <title>This is whole genome sequence of Paenibacillus sp MS74 strain.</title>
        <authorList>
            <person name="Trinh H.N."/>
        </authorList>
    </citation>
    <scope>NUCLEOTIDE SEQUENCE [LARGE SCALE GENOMIC DNA]</scope>
    <source>
        <strain evidence="2 3">MS74</strain>
    </source>
</reference>
<evidence type="ECO:0000313" key="2">
    <source>
        <dbReference type="EMBL" id="TDF96343.1"/>
    </source>
</evidence>
<keyword evidence="1" id="KW-0472">Membrane</keyword>
<keyword evidence="1" id="KW-1133">Transmembrane helix</keyword>
<dbReference type="Proteomes" id="UP000295636">
    <property type="component" value="Unassembled WGS sequence"/>
</dbReference>
<feature type="transmembrane region" description="Helical" evidence="1">
    <location>
        <begin position="90"/>
        <end position="112"/>
    </location>
</feature>
<sequence>MDAMRLRKLRIMQFVLVNLLLLTAALLFTFIIHAYSLAAFQRTIGVLILILAVLNIVSKTVQYNLLGLFPPMRELMNYEAEKLGHEFSKVRWTQVIAQFLVAGLMIFQSFLQHVPPAPFSLRETMIFTIPIIAVAAIATNLSLMYHVRKIDRGTTESLKGHSARSIAVGFAIGIPLGIAMLLVPIFIVLLISD</sequence>
<dbReference type="RefSeq" id="WP_133230687.1">
    <property type="nucleotide sequence ID" value="NZ_SMRT01000008.1"/>
</dbReference>
<keyword evidence="1" id="KW-0812">Transmembrane</keyword>
<proteinExistence type="predicted"/>
<dbReference type="EMBL" id="SMRT01000008">
    <property type="protein sequence ID" value="TDF96343.1"/>
    <property type="molecule type" value="Genomic_DNA"/>
</dbReference>
<dbReference type="OrthoDB" id="2990059at2"/>
<gene>
    <name evidence="2" type="ORF">E1757_18360</name>
</gene>
<feature type="transmembrane region" description="Helical" evidence="1">
    <location>
        <begin position="44"/>
        <end position="69"/>
    </location>
</feature>
<name>A0A4R5KL92_9BACL</name>
<protein>
    <submittedName>
        <fullName evidence="2">Uncharacterized protein</fullName>
    </submittedName>
</protein>
<accession>A0A4R5KL92</accession>